<evidence type="ECO:0000256" key="4">
    <source>
        <dbReference type="ARBA" id="ARBA00022630"/>
    </source>
</evidence>
<dbReference type="InterPro" id="IPR018517">
    <property type="entry name" value="tRNA_hU_synthase_CS"/>
</dbReference>
<name>A0A1G6YXB0_9BACT</name>
<proteinExistence type="inferred from homology"/>
<dbReference type="AlphaFoldDB" id="A0A1G6YXB0"/>
<comment type="similarity">
    <text evidence="12">Belongs to the dus family.</text>
</comment>
<keyword evidence="8" id="KW-0694">RNA-binding</keyword>
<keyword evidence="17" id="KW-1185">Reference proteome</keyword>
<sequence>MTRSILIQPLQLGSLILQNNVILAPMAGVNNTACRLIHKRAGAALLYSEMISANGLIRAGSKTWELVDHAEEERPFALQLFGDDPAVLAEAVRRCQDQADCIDINMGCPVRKVIRSGAGSALLRDPAQVSRIVRAVRQACQRPLTIKIRSGWDLQQLNFAEIATIVQDEGADALILHPRTRCQGFGGQANWNHFAILRPHLQIPLIASGDIFTAEAARHLLTQQLCDAVMIGRGGYGNPWLIRDILALNHPAPPAPPSLAERGQTALEHLELNCQLLGERQGCLDIRKHLCWYARGIDGASDFRLQVNSCQSLLQLRHLIHHFFLRDRP</sequence>
<feature type="active site" description="Proton donor" evidence="13">
    <location>
        <position position="108"/>
    </location>
</feature>
<keyword evidence="3" id="KW-0820">tRNA-binding</keyword>
<dbReference type="RefSeq" id="WP_245691313.1">
    <property type="nucleotide sequence ID" value="NZ_CALFZY010000007.1"/>
</dbReference>
<keyword evidence="14" id="KW-0547">Nucleotide-binding</keyword>
<dbReference type="EMBL" id="FNAQ01000002">
    <property type="protein sequence ID" value="SDD94978.1"/>
    <property type="molecule type" value="Genomic_DNA"/>
</dbReference>
<feature type="binding site" evidence="14">
    <location>
        <position position="147"/>
    </location>
    <ligand>
        <name>FMN</name>
        <dbReference type="ChEBI" id="CHEBI:58210"/>
    </ligand>
</feature>
<dbReference type="Pfam" id="PF01207">
    <property type="entry name" value="Dus"/>
    <property type="match status" value="1"/>
</dbReference>
<dbReference type="GO" id="GO:0050660">
    <property type="term" value="F:flavin adenine dinucleotide binding"/>
    <property type="evidence" value="ECO:0007669"/>
    <property type="project" value="InterPro"/>
</dbReference>
<feature type="domain" description="DUS-like FMN-binding" evidence="15">
    <location>
        <begin position="22"/>
        <end position="312"/>
    </location>
</feature>
<dbReference type="GO" id="GO:0017150">
    <property type="term" value="F:tRNA dihydrouridine synthase activity"/>
    <property type="evidence" value="ECO:0007669"/>
    <property type="project" value="InterPro"/>
</dbReference>
<evidence type="ECO:0000256" key="12">
    <source>
        <dbReference type="PIRNR" id="PIRNR006621"/>
    </source>
</evidence>
<keyword evidence="9 12" id="KW-0560">Oxidoreductase</keyword>
<dbReference type="GO" id="GO:0000049">
    <property type="term" value="F:tRNA binding"/>
    <property type="evidence" value="ECO:0007669"/>
    <property type="project" value="UniProtKB-KW"/>
</dbReference>
<evidence type="ECO:0000256" key="11">
    <source>
        <dbReference type="ARBA" id="ARBA00048802"/>
    </source>
</evidence>
<evidence type="ECO:0000256" key="9">
    <source>
        <dbReference type="ARBA" id="ARBA00023002"/>
    </source>
</evidence>
<evidence type="ECO:0000256" key="5">
    <source>
        <dbReference type="ARBA" id="ARBA00022643"/>
    </source>
</evidence>
<evidence type="ECO:0000256" key="1">
    <source>
        <dbReference type="ARBA" id="ARBA00001917"/>
    </source>
</evidence>
<gene>
    <name evidence="16" type="ORF">SAMN05661003_102209</name>
</gene>
<organism evidence="16 17">
    <name type="scientific">Desulfuromonas thiophila</name>
    <dbReference type="NCBI Taxonomy" id="57664"/>
    <lineage>
        <taxon>Bacteria</taxon>
        <taxon>Pseudomonadati</taxon>
        <taxon>Thermodesulfobacteriota</taxon>
        <taxon>Desulfuromonadia</taxon>
        <taxon>Desulfuromonadales</taxon>
        <taxon>Desulfuromonadaceae</taxon>
        <taxon>Desulfuromonas</taxon>
    </lineage>
</organism>
<evidence type="ECO:0000256" key="3">
    <source>
        <dbReference type="ARBA" id="ARBA00022555"/>
    </source>
</evidence>
<feature type="binding site" evidence="14">
    <location>
        <position position="177"/>
    </location>
    <ligand>
        <name>FMN</name>
        <dbReference type="ChEBI" id="CHEBI:58210"/>
    </ligand>
</feature>
<dbReference type="InterPro" id="IPR024036">
    <property type="entry name" value="tRNA-dHydroUridine_Synthase_C"/>
</dbReference>
<dbReference type="PANTHER" id="PTHR45846:SF1">
    <property type="entry name" value="TRNA-DIHYDROURIDINE(47) SYNTHASE [NAD(P)(+)]-LIKE"/>
    <property type="match status" value="1"/>
</dbReference>
<protein>
    <recommendedName>
        <fullName evidence="12">tRNA-dihydrouridine synthase</fullName>
        <ecNumber evidence="12">1.3.1.-</ecNumber>
    </recommendedName>
</protein>
<evidence type="ECO:0000259" key="15">
    <source>
        <dbReference type="Pfam" id="PF01207"/>
    </source>
</evidence>
<dbReference type="PIRSF" id="PIRSF006621">
    <property type="entry name" value="Dus"/>
    <property type="match status" value="1"/>
</dbReference>
<feature type="binding site" evidence="14">
    <location>
        <begin position="232"/>
        <end position="233"/>
    </location>
    <ligand>
        <name>FMN</name>
        <dbReference type="ChEBI" id="CHEBI:58210"/>
    </ligand>
</feature>
<dbReference type="PROSITE" id="PS01136">
    <property type="entry name" value="UPF0034"/>
    <property type="match status" value="1"/>
</dbReference>
<evidence type="ECO:0000313" key="16">
    <source>
        <dbReference type="EMBL" id="SDD94978.1"/>
    </source>
</evidence>
<feature type="binding site" evidence="14">
    <location>
        <position position="79"/>
    </location>
    <ligand>
        <name>FMN</name>
        <dbReference type="ChEBI" id="CHEBI:58210"/>
    </ligand>
</feature>
<keyword evidence="5 12" id="KW-0288">FMN</keyword>
<evidence type="ECO:0000256" key="2">
    <source>
        <dbReference type="ARBA" id="ARBA00002790"/>
    </source>
</evidence>
<dbReference type="CDD" id="cd02801">
    <property type="entry name" value="DUS_like_FMN"/>
    <property type="match status" value="1"/>
</dbReference>
<keyword evidence="7" id="KW-0521">NADP</keyword>
<evidence type="ECO:0000256" key="13">
    <source>
        <dbReference type="PIRSR" id="PIRSR006621-1"/>
    </source>
</evidence>
<feature type="binding site" evidence="14">
    <location>
        <begin position="25"/>
        <end position="27"/>
    </location>
    <ligand>
        <name>FMN</name>
        <dbReference type="ChEBI" id="CHEBI:58210"/>
    </ligand>
</feature>
<evidence type="ECO:0000256" key="7">
    <source>
        <dbReference type="ARBA" id="ARBA00022857"/>
    </source>
</evidence>
<dbReference type="Gene3D" id="1.10.1200.80">
    <property type="entry name" value="Putative flavin oxidoreducatase, domain 2"/>
    <property type="match status" value="1"/>
</dbReference>
<evidence type="ECO:0000256" key="8">
    <source>
        <dbReference type="ARBA" id="ARBA00022884"/>
    </source>
</evidence>
<comment type="function">
    <text evidence="2 12">Catalyzes the synthesis of 5,6-dihydrouridine (D), a modified base found in the D-loop of most tRNAs, via the reduction of the C5-C6 double bond in target uridines.</text>
</comment>
<dbReference type="InterPro" id="IPR035587">
    <property type="entry name" value="DUS-like_FMN-bd"/>
</dbReference>
<dbReference type="NCBIfam" id="TIGR00737">
    <property type="entry name" value="nifR3_yhdG"/>
    <property type="match status" value="1"/>
</dbReference>
<keyword evidence="6 12" id="KW-0819">tRNA processing</keyword>
<dbReference type="InterPro" id="IPR004652">
    <property type="entry name" value="DusB-like"/>
</dbReference>
<dbReference type="SUPFAM" id="SSF51395">
    <property type="entry name" value="FMN-linked oxidoreductases"/>
    <property type="match status" value="1"/>
</dbReference>
<keyword evidence="4 12" id="KW-0285">Flavoprotein</keyword>
<evidence type="ECO:0000256" key="10">
    <source>
        <dbReference type="ARBA" id="ARBA00048205"/>
    </source>
</evidence>
<dbReference type="InterPro" id="IPR013785">
    <property type="entry name" value="Aldolase_TIM"/>
</dbReference>
<evidence type="ECO:0000256" key="6">
    <source>
        <dbReference type="ARBA" id="ARBA00022694"/>
    </source>
</evidence>
<dbReference type="Proteomes" id="UP000243205">
    <property type="component" value="Unassembled WGS sequence"/>
</dbReference>
<comment type="catalytic activity">
    <reaction evidence="10">
        <text>a 5,6-dihydrouridine in tRNA + NADP(+) = a uridine in tRNA + NADPH + H(+)</text>
        <dbReference type="Rhea" id="RHEA:23624"/>
        <dbReference type="Rhea" id="RHEA-COMP:13339"/>
        <dbReference type="Rhea" id="RHEA-COMP:13887"/>
        <dbReference type="ChEBI" id="CHEBI:15378"/>
        <dbReference type="ChEBI" id="CHEBI:57783"/>
        <dbReference type="ChEBI" id="CHEBI:58349"/>
        <dbReference type="ChEBI" id="CHEBI:65315"/>
        <dbReference type="ChEBI" id="CHEBI:74443"/>
    </reaction>
</comment>
<comment type="catalytic activity">
    <reaction evidence="11">
        <text>a 5,6-dihydrouridine in tRNA + NAD(+) = a uridine in tRNA + NADH + H(+)</text>
        <dbReference type="Rhea" id="RHEA:54452"/>
        <dbReference type="Rhea" id="RHEA-COMP:13339"/>
        <dbReference type="Rhea" id="RHEA-COMP:13887"/>
        <dbReference type="ChEBI" id="CHEBI:15378"/>
        <dbReference type="ChEBI" id="CHEBI:57540"/>
        <dbReference type="ChEBI" id="CHEBI:57945"/>
        <dbReference type="ChEBI" id="CHEBI:65315"/>
        <dbReference type="ChEBI" id="CHEBI:74443"/>
    </reaction>
</comment>
<dbReference type="STRING" id="57664.SAMN05661003_102209"/>
<dbReference type="Gene3D" id="3.20.20.70">
    <property type="entry name" value="Aldolase class I"/>
    <property type="match status" value="1"/>
</dbReference>
<dbReference type="EC" id="1.3.1.-" evidence="12"/>
<dbReference type="PANTHER" id="PTHR45846">
    <property type="entry name" value="TRNA-DIHYDROURIDINE(47) SYNTHASE [NAD(P)(+)]-LIKE"/>
    <property type="match status" value="1"/>
</dbReference>
<comment type="cofactor">
    <cofactor evidence="1 12 14">
        <name>FMN</name>
        <dbReference type="ChEBI" id="CHEBI:58210"/>
    </cofactor>
</comment>
<reference evidence="17" key="1">
    <citation type="submission" date="2016-10" db="EMBL/GenBank/DDBJ databases">
        <authorList>
            <person name="Varghese N."/>
            <person name="Submissions S."/>
        </authorList>
    </citation>
    <scope>NUCLEOTIDE SEQUENCE [LARGE SCALE GENOMIC DNA]</scope>
    <source>
        <strain evidence="17">DSM 8987</strain>
    </source>
</reference>
<accession>A0A1G6YXB0</accession>
<evidence type="ECO:0000256" key="14">
    <source>
        <dbReference type="PIRSR" id="PIRSR006621-2"/>
    </source>
</evidence>
<dbReference type="InterPro" id="IPR001269">
    <property type="entry name" value="DUS_fam"/>
</dbReference>
<evidence type="ECO:0000313" key="17">
    <source>
        <dbReference type="Proteomes" id="UP000243205"/>
    </source>
</evidence>